<evidence type="ECO:0000256" key="3">
    <source>
        <dbReference type="ARBA" id="ARBA00023315"/>
    </source>
</evidence>
<dbReference type="PROSITE" id="PS51186">
    <property type="entry name" value="GNAT"/>
    <property type="match status" value="1"/>
</dbReference>
<dbReference type="OrthoDB" id="3208058at2"/>
<dbReference type="InterPro" id="IPR000182">
    <property type="entry name" value="GNAT_dom"/>
</dbReference>
<dbReference type="NCBIfam" id="TIGR03448">
    <property type="entry name" value="mycothiol_MshD"/>
    <property type="match status" value="1"/>
</dbReference>
<feature type="compositionally biased region" description="Pro residues" evidence="5">
    <location>
        <begin position="1"/>
        <end position="11"/>
    </location>
</feature>
<evidence type="ECO:0000256" key="2">
    <source>
        <dbReference type="ARBA" id="ARBA00022737"/>
    </source>
</evidence>
<sequence length="336" mass="34525">MTTVPGRPPSPADRIESGDAVAPGPLHEVDRRAVLALAARAQAHDGVAPLSEEHLLALRTPEAHVLVHREAGAIVAAASRSGSAAEVVVDPARRRRGHGAALVAGVLAQDPNVGFWAHGDLPGARALAASAGLEAARSLLVLERPVGPADLDPDVAGALAAAGLTVTTHADAVATDAGAGVPRPSQGRGAADALLSAWLELNALAFADHPEQGRWTRADLDARLAEPWYDPALLAVATRAGAVVGSVWVKPVGPERAEIYVLAAHPASGGGVGRALLRWATAQVAARGATSLELYVDGANTRARALYERTGYAERTRDVQYLTLSRPPRGGVTIGA</sequence>
<comment type="caution">
    <text evidence="7">The sequence shown here is derived from an EMBL/GenBank/DDBJ whole genome shotgun (WGS) entry which is preliminary data.</text>
</comment>
<feature type="region of interest" description="Disordered" evidence="5">
    <location>
        <begin position="1"/>
        <end position="23"/>
    </location>
</feature>
<organism evidence="7 8">
    <name type="scientific">Miniimonas arenae</name>
    <dbReference type="NCBI Taxonomy" id="676201"/>
    <lineage>
        <taxon>Bacteria</taxon>
        <taxon>Bacillati</taxon>
        <taxon>Actinomycetota</taxon>
        <taxon>Actinomycetes</taxon>
        <taxon>Micrococcales</taxon>
        <taxon>Beutenbergiaceae</taxon>
        <taxon>Miniimonas</taxon>
    </lineage>
</organism>
<name>A0A5C5BDC2_9MICO</name>
<dbReference type="Proteomes" id="UP000313849">
    <property type="component" value="Unassembled WGS sequence"/>
</dbReference>
<evidence type="ECO:0000256" key="4">
    <source>
        <dbReference type="NCBIfam" id="TIGR03448"/>
    </source>
</evidence>
<proteinExistence type="predicted"/>
<keyword evidence="3 7" id="KW-0012">Acyltransferase</keyword>
<dbReference type="PANTHER" id="PTHR43617">
    <property type="entry name" value="L-AMINO ACID N-ACETYLTRANSFERASE"/>
    <property type="match status" value="1"/>
</dbReference>
<gene>
    <name evidence="7" type="primary">mshD</name>
    <name evidence="7" type="ORF">FH969_03355</name>
</gene>
<dbReference type="Pfam" id="PF00583">
    <property type="entry name" value="Acetyltransf_1"/>
    <property type="match status" value="1"/>
</dbReference>
<dbReference type="InterPro" id="IPR050276">
    <property type="entry name" value="MshD_Acetyltransferase"/>
</dbReference>
<dbReference type="SUPFAM" id="SSF55729">
    <property type="entry name" value="Acyl-CoA N-acyltransferases (Nat)"/>
    <property type="match status" value="1"/>
</dbReference>
<dbReference type="InterPro" id="IPR017813">
    <property type="entry name" value="Mycothiol_AcTrfase"/>
</dbReference>
<feature type="domain" description="N-acetyltransferase" evidence="6">
    <location>
        <begin position="185"/>
        <end position="329"/>
    </location>
</feature>
<accession>A0A5C5BDC2</accession>
<evidence type="ECO:0000313" key="7">
    <source>
        <dbReference type="EMBL" id="TNU76425.1"/>
    </source>
</evidence>
<keyword evidence="8" id="KW-1185">Reference proteome</keyword>
<evidence type="ECO:0000259" key="6">
    <source>
        <dbReference type="PROSITE" id="PS51186"/>
    </source>
</evidence>
<reference evidence="7 8" key="1">
    <citation type="submission" date="2019-06" db="EMBL/GenBank/DDBJ databases">
        <title>Draft genome sequence of Miniimonas arenae KCTC 19750T isolated from sea sand.</title>
        <authorList>
            <person name="Park S.-J."/>
        </authorList>
    </citation>
    <scope>NUCLEOTIDE SEQUENCE [LARGE SCALE GENOMIC DNA]</scope>
    <source>
        <strain evidence="7 8">KCTC 19750</strain>
    </source>
</reference>
<dbReference type="CDD" id="cd04301">
    <property type="entry name" value="NAT_SF"/>
    <property type="match status" value="1"/>
</dbReference>
<evidence type="ECO:0000313" key="8">
    <source>
        <dbReference type="Proteomes" id="UP000313849"/>
    </source>
</evidence>
<dbReference type="GO" id="GO:0010125">
    <property type="term" value="P:mycothiol biosynthetic process"/>
    <property type="evidence" value="ECO:0007669"/>
    <property type="project" value="UniProtKB-UniRule"/>
</dbReference>
<dbReference type="EC" id="2.3.1.189" evidence="4"/>
<protein>
    <recommendedName>
        <fullName evidence="4">Mycothiol synthase</fullName>
        <ecNumber evidence="4">2.3.1.189</ecNumber>
    </recommendedName>
</protein>
<evidence type="ECO:0000256" key="1">
    <source>
        <dbReference type="ARBA" id="ARBA00022679"/>
    </source>
</evidence>
<keyword evidence="2" id="KW-0677">Repeat</keyword>
<dbReference type="RefSeq" id="WP_139986104.1">
    <property type="nucleotide sequence ID" value="NZ_VENP01000007.1"/>
</dbReference>
<dbReference type="Gene3D" id="3.40.630.30">
    <property type="match status" value="1"/>
</dbReference>
<dbReference type="EMBL" id="VENP01000007">
    <property type="protein sequence ID" value="TNU76425.1"/>
    <property type="molecule type" value="Genomic_DNA"/>
</dbReference>
<keyword evidence="1 7" id="KW-0808">Transferase</keyword>
<dbReference type="GO" id="GO:0035447">
    <property type="term" value="F:mycothiol synthase activity"/>
    <property type="evidence" value="ECO:0007669"/>
    <property type="project" value="UniProtKB-UniRule"/>
</dbReference>
<dbReference type="AlphaFoldDB" id="A0A5C5BDC2"/>
<evidence type="ECO:0000256" key="5">
    <source>
        <dbReference type="SAM" id="MobiDB-lite"/>
    </source>
</evidence>
<dbReference type="InterPro" id="IPR016181">
    <property type="entry name" value="Acyl_CoA_acyltransferase"/>
</dbReference>